<evidence type="ECO:0000313" key="3">
    <source>
        <dbReference type="EMBL" id="MPM67549.1"/>
    </source>
</evidence>
<comment type="similarity">
    <text evidence="1">Belongs to the short-chain dehydrogenases/reductases (SDR) family.</text>
</comment>
<accession>A0A645BQ45</accession>
<dbReference type="Pfam" id="PF13561">
    <property type="entry name" value="adh_short_C2"/>
    <property type="match status" value="1"/>
</dbReference>
<dbReference type="InterPro" id="IPR020904">
    <property type="entry name" value="Sc_DH/Rdtase_CS"/>
</dbReference>
<dbReference type="PRINTS" id="PR00080">
    <property type="entry name" value="SDRFAMILY"/>
</dbReference>
<proteinExistence type="inferred from homology"/>
<dbReference type="PRINTS" id="PR00081">
    <property type="entry name" value="GDHRDH"/>
</dbReference>
<dbReference type="PANTHER" id="PTHR42760:SF5">
    <property type="entry name" value="2-DEHYDRO-3-DEOXY-D-GLUCONATE 5-DEHYDROGENASE"/>
    <property type="match status" value="1"/>
</dbReference>
<dbReference type="EMBL" id="VSSQ01021753">
    <property type="protein sequence ID" value="MPM67549.1"/>
    <property type="molecule type" value="Genomic_DNA"/>
</dbReference>
<dbReference type="SUPFAM" id="SSF51735">
    <property type="entry name" value="NAD(P)-binding Rossmann-fold domains"/>
    <property type="match status" value="1"/>
</dbReference>
<dbReference type="PANTHER" id="PTHR42760">
    <property type="entry name" value="SHORT-CHAIN DEHYDROGENASES/REDUCTASES FAMILY MEMBER"/>
    <property type="match status" value="1"/>
</dbReference>
<dbReference type="FunFam" id="3.40.50.720:FF:000084">
    <property type="entry name" value="Short-chain dehydrogenase reductase"/>
    <property type="match status" value="1"/>
</dbReference>
<name>A0A645BQ45_9ZZZZ</name>
<organism evidence="3">
    <name type="scientific">bioreactor metagenome</name>
    <dbReference type="NCBI Taxonomy" id="1076179"/>
    <lineage>
        <taxon>unclassified sequences</taxon>
        <taxon>metagenomes</taxon>
        <taxon>ecological metagenomes</taxon>
    </lineage>
</organism>
<gene>
    <name evidence="3" type="primary">kduD_21</name>
    <name evidence="3" type="ORF">SDC9_114472</name>
</gene>
<dbReference type="InterPro" id="IPR036291">
    <property type="entry name" value="NAD(P)-bd_dom_sf"/>
</dbReference>
<keyword evidence="2 3" id="KW-0560">Oxidoreductase</keyword>
<comment type="caution">
    <text evidence="3">The sequence shown here is derived from an EMBL/GenBank/DDBJ whole genome shotgun (WGS) entry which is preliminary data.</text>
</comment>
<dbReference type="EC" id="1.1.1.127" evidence="3"/>
<evidence type="ECO:0000256" key="1">
    <source>
        <dbReference type="ARBA" id="ARBA00006484"/>
    </source>
</evidence>
<evidence type="ECO:0000256" key="2">
    <source>
        <dbReference type="ARBA" id="ARBA00023002"/>
    </source>
</evidence>
<dbReference type="AlphaFoldDB" id="A0A645BQ45"/>
<dbReference type="PROSITE" id="PS00061">
    <property type="entry name" value="ADH_SHORT"/>
    <property type="match status" value="1"/>
</dbReference>
<protein>
    <submittedName>
        <fullName evidence="3">2-dehydro-3-deoxy-D-gluconate 5-dehydrogenase</fullName>
        <ecNumber evidence="3">1.1.1.127</ecNumber>
    </submittedName>
</protein>
<dbReference type="Gene3D" id="3.40.50.720">
    <property type="entry name" value="NAD(P)-binding Rossmann-like Domain"/>
    <property type="match status" value="1"/>
</dbReference>
<dbReference type="InterPro" id="IPR002347">
    <property type="entry name" value="SDR_fam"/>
</dbReference>
<sequence>MKYFNFTGMKAIVTGGNRGLGRGVVDAYLEEGIEVVIMARNENVLTLAEEMRAKGYACHAVVVDLAKGEQRRKAFDEAMSLLGGELDILVNAAGVQIRHPSEKFPLDDWNYVLEVNLTASFELCQLAANHMIPKGRGKIINFASMLSFFGGFTVPAYAASKGGISQMTKTFSNEWASKGININAIAPGFMATEMNSALLANEVRNTEISNRIPAKRWGLPEDVAGLALFLASKGAEYVNGAIIPVDGGYLSR</sequence>
<dbReference type="GO" id="GO:0047001">
    <property type="term" value="F:2-dehydro-3-deoxy-D-gluconate 5-dehydrogenase activity"/>
    <property type="evidence" value="ECO:0007669"/>
    <property type="project" value="UniProtKB-EC"/>
</dbReference>
<reference evidence="3" key="1">
    <citation type="submission" date="2019-08" db="EMBL/GenBank/DDBJ databases">
        <authorList>
            <person name="Kucharzyk K."/>
            <person name="Murdoch R.W."/>
            <person name="Higgins S."/>
            <person name="Loffler F."/>
        </authorList>
    </citation>
    <scope>NUCLEOTIDE SEQUENCE</scope>
</reference>